<sequence>MRLSYLSIPLFALLLAGCGEEEEATFPETNTAPQTEEYGAPTDPANDPAVPNNSTAVPPADGDTGVYGTDGDDMTAPGPDNDSGITQ</sequence>
<dbReference type="STRING" id="653930.SAMN05216589_2562"/>
<evidence type="ECO:0000313" key="2">
    <source>
        <dbReference type="EMBL" id="SES18058.1"/>
    </source>
</evidence>
<organism evidence="2 5">
    <name type="scientific">Halopseudomonas bauzanensis</name>
    <dbReference type="NCBI Taxonomy" id="653930"/>
    <lineage>
        <taxon>Bacteria</taxon>
        <taxon>Pseudomonadati</taxon>
        <taxon>Pseudomonadota</taxon>
        <taxon>Gammaproteobacteria</taxon>
        <taxon>Pseudomonadales</taxon>
        <taxon>Pseudomonadaceae</taxon>
        <taxon>Halopseudomonas</taxon>
    </lineage>
</organism>
<protein>
    <recommendedName>
        <fullName evidence="6">Lipoprotein</fullName>
    </recommendedName>
</protein>
<keyword evidence="4" id="KW-1185">Reference proteome</keyword>
<feature type="region of interest" description="Disordered" evidence="1">
    <location>
        <begin position="21"/>
        <end position="87"/>
    </location>
</feature>
<evidence type="ECO:0000256" key="1">
    <source>
        <dbReference type="SAM" id="MobiDB-lite"/>
    </source>
</evidence>
<name>A0A1H9V920_9GAMM</name>
<dbReference type="PROSITE" id="PS51257">
    <property type="entry name" value="PROKAR_LIPOPROTEIN"/>
    <property type="match status" value="1"/>
</dbReference>
<dbReference type="Proteomes" id="UP000186599">
    <property type="component" value="Unassembled WGS sequence"/>
</dbReference>
<gene>
    <name evidence="3" type="ORF">SAMN04487855_2657</name>
    <name evidence="2" type="ORF">SAMN05216589_2562</name>
</gene>
<evidence type="ECO:0000313" key="4">
    <source>
        <dbReference type="Proteomes" id="UP000186599"/>
    </source>
</evidence>
<dbReference type="OrthoDB" id="7030035at2"/>
<evidence type="ECO:0000313" key="5">
    <source>
        <dbReference type="Proteomes" id="UP000186904"/>
    </source>
</evidence>
<dbReference type="EMBL" id="FOGN01000005">
    <property type="protein sequence ID" value="SES18058.1"/>
    <property type="molecule type" value="Genomic_DNA"/>
</dbReference>
<dbReference type="Proteomes" id="UP000186904">
    <property type="component" value="Unassembled WGS sequence"/>
</dbReference>
<reference evidence="4 5" key="1">
    <citation type="submission" date="2016-10" db="EMBL/GenBank/DDBJ databases">
        <authorList>
            <person name="de Groot N.N."/>
        </authorList>
    </citation>
    <scope>NUCLEOTIDE SEQUENCE [LARGE SCALE GENOMIC DNA]</scope>
    <source>
        <strain evidence="3 4">CGMCC 1.9095</strain>
        <strain evidence="2 5">DSM 22558</strain>
    </source>
</reference>
<dbReference type="EMBL" id="FOUA01000005">
    <property type="protein sequence ID" value="SFM18053.1"/>
    <property type="molecule type" value="Genomic_DNA"/>
</dbReference>
<evidence type="ECO:0008006" key="6">
    <source>
        <dbReference type="Google" id="ProtNLM"/>
    </source>
</evidence>
<evidence type="ECO:0000313" key="3">
    <source>
        <dbReference type="EMBL" id="SFM18053.1"/>
    </source>
</evidence>
<accession>A0A1H9V920</accession>
<dbReference type="RefSeq" id="WP_074780329.1">
    <property type="nucleotide sequence ID" value="NZ_FOGN01000005.1"/>
</dbReference>
<proteinExistence type="predicted"/>
<dbReference type="AlphaFoldDB" id="A0A1H9V920"/>